<keyword evidence="1" id="KW-1133">Transmembrane helix</keyword>
<feature type="transmembrane region" description="Helical" evidence="1">
    <location>
        <begin position="214"/>
        <end position="231"/>
    </location>
</feature>
<dbReference type="KEGG" id="knv:Pan216_05800"/>
<feature type="transmembrane region" description="Helical" evidence="1">
    <location>
        <begin position="20"/>
        <end position="43"/>
    </location>
</feature>
<keyword evidence="1" id="KW-0812">Transmembrane</keyword>
<accession>A0A518AYE8</accession>
<name>A0A518AYE8_9BACT</name>
<keyword evidence="3" id="KW-1185">Reference proteome</keyword>
<dbReference type="RefSeq" id="WP_145254504.1">
    <property type="nucleotide sequence ID" value="NZ_CP036279.1"/>
</dbReference>
<proteinExistence type="predicted"/>
<evidence type="ECO:0000256" key="1">
    <source>
        <dbReference type="SAM" id="Phobius"/>
    </source>
</evidence>
<keyword evidence="1" id="KW-0472">Membrane</keyword>
<dbReference type="Proteomes" id="UP000317093">
    <property type="component" value="Chromosome"/>
</dbReference>
<gene>
    <name evidence="2" type="ORF">Pan216_05800</name>
</gene>
<organism evidence="2 3">
    <name type="scientific">Kolteria novifilia</name>
    <dbReference type="NCBI Taxonomy" id="2527975"/>
    <lineage>
        <taxon>Bacteria</taxon>
        <taxon>Pseudomonadati</taxon>
        <taxon>Planctomycetota</taxon>
        <taxon>Planctomycetia</taxon>
        <taxon>Kolteriales</taxon>
        <taxon>Kolteriaceae</taxon>
        <taxon>Kolteria</taxon>
    </lineage>
</organism>
<dbReference type="AlphaFoldDB" id="A0A518AYE8"/>
<protein>
    <submittedName>
        <fullName evidence="2">Uncharacterized protein</fullName>
    </submittedName>
</protein>
<reference evidence="2 3" key="1">
    <citation type="submission" date="2019-02" db="EMBL/GenBank/DDBJ databases">
        <title>Deep-cultivation of Planctomycetes and their phenomic and genomic characterization uncovers novel biology.</title>
        <authorList>
            <person name="Wiegand S."/>
            <person name="Jogler M."/>
            <person name="Boedeker C."/>
            <person name="Pinto D."/>
            <person name="Vollmers J."/>
            <person name="Rivas-Marin E."/>
            <person name="Kohn T."/>
            <person name="Peeters S.H."/>
            <person name="Heuer A."/>
            <person name="Rast P."/>
            <person name="Oberbeckmann S."/>
            <person name="Bunk B."/>
            <person name="Jeske O."/>
            <person name="Meyerdierks A."/>
            <person name="Storesund J.E."/>
            <person name="Kallscheuer N."/>
            <person name="Luecker S."/>
            <person name="Lage O.M."/>
            <person name="Pohl T."/>
            <person name="Merkel B.J."/>
            <person name="Hornburger P."/>
            <person name="Mueller R.-W."/>
            <person name="Bruemmer F."/>
            <person name="Labrenz M."/>
            <person name="Spormann A.M."/>
            <person name="Op den Camp H."/>
            <person name="Overmann J."/>
            <person name="Amann R."/>
            <person name="Jetten M.S.M."/>
            <person name="Mascher T."/>
            <person name="Medema M.H."/>
            <person name="Devos D.P."/>
            <person name="Kaster A.-K."/>
            <person name="Ovreas L."/>
            <person name="Rohde M."/>
            <person name="Galperin M.Y."/>
            <person name="Jogler C."/>
        </authorList>
    </citation>
    <scope>NUCLEOTIDE SEQUENCE [LARGE SCALE GENOMIC DNA]</scope>
    <source>
        <strain evidence="2 3">Pan216</strain>
    </source>
</reference>
<evidence type="ECO:0000313" key="2">
    <source>
        <dbReference type="EMBL" id="QDU59748.1"/>
    </source>
</evidence>
<evidence type="ECO:0000313" key="3">
    <source>
        <dbReference type="Proteomes" id="UP000317093"/>
    </source>
</evidence>
<feature type="transmembrane region" description="Helical" evidence="1">
    <location>
        <begin position="127"/>
        <end position="148"/>
    </location>
</feature>
<dbReference type="EMBL" id="CP036279">
    <property type="protein sequence ID" value="QDU59748.1"/>
    <property type="molecule type" value="Genomic_DNA"/>
</dbReference>
<sequence>MGTAPVSIDPFGVFGPPPGLLPYWIMSLNLLHAYIVYITLMFLTSVGLRLRFYSSVLDVARHLSTSCPNVYRLINEHWILTLRGGLLPLVSIYVGLLAFSGLLNLLVLRESAITFEMMLDRKHPLGLVIELTFIGTMIAVDLFVSIRVSQIDTEEVKRSLNFAERWLGSRLNRLLQVLGRWNPIKQYADTEARAYLEWLNDVFHMSLTTMITQVALRLVVAISLVTFYLWVQFIS</sequence>
<feature type="transmembrane region" description="Helical" evidence="1">
    <location>
        <begin position="86"/>
        <end position="107"/>
    </location>
</feature>